<organism evidence="2 3">
    <name type="scientific">Steroidobacter flavus</name>
    <dbReference type="NCBI Taxonomy" id="1842136"/>
    <lineage>
        <taxon>Bacteria</taxon>
        <taxon>Pseudomonadati</taxon>
        <taxon>Pseudomonadota</taxon>
        <taxon>Gammaproteobacteria</taxon>
        <taxon>Steroidobacterales</taxon>
        <taxon>Steroidobacteraceae</taxon>
        <taxon>Steroidobacter</taxon>
    </lineage>
</organism>
<feature type="domain" description="Integrase catalytic" evidence="1">
    <location>
        <begin position="1"/>
        <end position="42"/>
    </location>
</feature>
<dbReference type="RefSeq" id="WP_380605189.1">
    <property type="nucleotide sequence ID" value="NZ_JBHSDU010000015.1"/>
</dbReference>
<reference evidence="3" key="1">
    <citation type="journal article" date="2019" name="Int. J. Syst. Evol. Microbiol.">
        <title>The Global Catalogue of Microorganisms (GCM) 10K type strain sequencing project: providing services to taxonomists for standard genome sequencing and annotation.</title>
        <authorList>
            <consortium name="The Broad Institute Genomics Platform"/>
            <consortium name="The Broad Institute Genome Sequencing Center for Infectious Disease"/>
            <person name="Wu L."/>
            <person name="Ma J."/>
        </authorList>
    </citation>
    <scope>NUCLEOTIDE SEQUENCE [LARGE SCALE GENOMIC DNA]</scope>
    <source>
        <strain evidence="3">CGMCC 1.10759</strain>
    </source>
</reference>
<sequence>MIGTIRRECLDWIIPLSEENLRQTLKAWVTHYNRGRPHTALGPGVPDPPANSRVPLSTSRHRLDDFRSVHAKAILCGLHHEYSLACV</sequence>
<dbReference type="Pfam" id="PF13683">
    <property type="entry name" value="rve_3"/>
    <property type="match status" value="1"/>
</dbReference>
<dbReference type="Proteomes" id="UP001595904">
    <property type="component" value="Unassembled WGS sequence"/>
</dbReference>
<evidence type="ECO:0000313" key="3">
    <source>
        <dbReference type="Proteomes" id="UP001595904"/>
    </source>
</evidence>
<proteinExistence type="predicted"/>
<dbReference type="EMBL" id="JBHSDU010000015">
    <property type="protein sequence ID" value="MFC4314200.1"/>
    <property type="molecule type" value="Genomic_DNA"/>
</dbReference>
<evidence type="ECO:0000259" key="1">
    <source>
        <dbReference type="Pfam" id="PF13683"/>
    </source>
</evidence>
<accession>A0ABV8T4D0</accession>
<protein>
    <submittedName>
        <fullName evidence="2">Integrase core domain-containing protein</fullName>
    </submittedName>
</protein>
<evidence type="ECO:0000313" key="2">
    <source>
        <dbReference type="EMBL" id="MFC4314200.1"/>
    </source>
</evidence>
<gene>
    <name evidence="2" type="ORF">ACFPN2_34355</name>
</gene>
<keyword evidence="3" id="KW-1185">Reference proteome</keyword>
<comment type="caution">
    <text evidence="2">The sequence shown here is derived from an EMBL/GenBank/DDBJ whole genome shotgun (WGS) entry which is preliminary data.</text>
</comment>
<dbReference type="InterPro" id="IPR001584">
    <property type="entry name" value="Integrase_cat-core"/>
</dbReference>
<name>A0ABV8T4D0_9GAMM</name>